<feature type="compositionally biased region" description="Polar residues" evidence="1">
    <location>
        <begin position="80"/>
        <end position="103"/>
    </location>
</feature>
<evidence type="ECO:0000313" key="3">
    <source>
        <dbReference type="Proteomes" id="UP001286313"/>
    </source>
</evidence>
<dbReference type="EMBL" id="JAWQEG010000837">
    <property type="protein sequence ID" value="KAK3884873.1"/>
    <property type="molecule type" value="Genomic_DNA"/>
</dbReference>
<organism evidence="2 3">
    <name type="scientific">Petrolisthes cinctipes</name>
    <name type="common">Flat porcelain crab</name>
    <dbReference type="NCBI Taxonomy" id="88211"/>
    <lineage>
        <taxon>Eukaryota</taxon>
        <taxon>Metazoa</taxon>
        <taxon>Ecdysozoa</taxon>
        <taxon>Arthropoda</taxon>
        <taxon>Crustacea</taxon>
        <taxon>Multicrustacea</taxon>
        <taxon>Malacostraca</taxon>
        <taxon>Eumalacostraca</taxon>
        <taxon>Eucarida</taxon>
        <taxon>Decapoda</taxon>
        <taxon>Pleocyemata</taxon>
        <taxon>Anomura</taxon>
        <taxon>Galatheoidea</taxon>
        <taxon>Porcellanidae</taxon>
        <taxon>Petrolisthes</taxon>
    </lineage>
</organism>
<evidence type="ECO:0000313" key="2">
    <source>
        <dbReference type="EMBL" id="KAK3884873.1"/>
    </source>
</evidence>
<name>A0AAE1KUZ8_PETCI</name>
<feature type="region of interest" description="Disordered" evidence="1">
    <location>
        <begin position="80"/>
        <end position="111"/>
    </location>
</feature>
<proteinExistence type="predicted"/>
<reference evidence="2" key="1">
    <citation type="submission" date="2023-10" db="EMBL/GenBank/DDBJ databases">
        <title>Genome assemblies of two species of porcelain crab, Petrolisthes cinctipes and Petrolisthes manimaculis (Anomura: Porcellanidae).</title>
        <authorList>
            <person name="Angst P."/>
        </authorList>
    </citation>
    <scope>NUCLEOTIDE SEQUENCE</scope>
    <source>
        <strain evidence="2">PB745_01</strain>
        <tissue evidence="2">Gill</tissue>
    </source>
</reference>
<accession>A0AAE1KUZ8</accession>
<comment type="caution">
    <text evidence="2">The sequence shown here is derived from an EMBL/GenBank/DDBJ whole genome shotgun (WGS) entry which is preliminary data.</text>
</comment>
<protein>
    <submittedName>
        <fullName evidence="2">Uncharacterized protein</fullName>
    </submittedName>
</protein>
<gene>
    <name evidence="2" type="ORF">Pcinc_010848</name>
</gene>
<dbReference type="AlphaFoldDB" id="A0AAE1KUZ8"/>
<sequence length="111" mass="12634">MDCCPRNNNLLLLLHLNSSYLTTPQLHPIHTTPDTTTNNTQQRHLSSNLHLHHLTNITQNPTHPFYTSITQLIQSLTNNCDTISNPQPTPLHQWTTPSQQTPHSPYFPPPT</sequence>
<keyword evidence="3" id="KW-1185">Reference proteome</keyword>
<evidence type="ECO:0000256" key="1">
    <source>
        <dbReference type="SAM" id="MobiDB-lite"/>
    </source>
</evidence>
<dbReference type="Proteomes" id="UP001286313">
    <property type="component" value="Unassembled WGS sequence"/>
</dbReference>